<name>A0A9P1CZM4_9DINO</name>
<keyword evidence="1" id="KW-0479">Metal-binding</keyword>
<reference evidence="7" key="2">
    <citation type="submission" date="2024-04" db="EMBL/GenBank/DDBJ databases">
        <authorList>
            <person name="Chen Y."/>
            <person name="Shah S."/>
            <person name="Dougan E. K."/>
            <person name="Thang M."/>
            <person name="Chan C."/>
        </authorList>
    </citation>
    <scope>NUCLEOTIDE SEQUENCE [LARGE SCALE GENOMIC DNA]</scope>
</reference>
<evidence type="ECO:0000313" key="7">
    <source>
        <dbReference type="EMBL" id="CAL1153302.1"/>
    </source>
</evidence>
<feature type="chain" id="PRO_5043270904" evidence="4">
    <location>
        <begin position="17"/>
        <end position="780"/>
    </location>
</feature>
<keyword evidence="9" id="KW-1185">Reference proteome</keyword>
<dbReference type="AlphaFoldDB" id="A0A9P1CZM4"/>
<keyword evidence="1" id="KW-0460">Magnesium</keyword>
<evidence type="ECO:0000256" key="1">
    <source>
        <dbReference type="PIRSR" id="PIRSR605502-1"/>
    </source>
</evidence>
<feature type="transmembrane region" description="Helical" evidence="3">
    <location>
        <begin position="753"/>
        <end position="773"/>
    </location>
</feature>
<evidence type="ECO:0000256" key="4">
    <source>
        <dbReference type="SAM" id="SignalP"/>
    </source>
</evidence>
<dbReference type="EMBL" id="CAMXCT010005181">
    <property type="protein sequence ID" value="CAI4011628.1"/>
    <property type="molecule type" value="Genomic_DNA"/>
</dbReference>
<proteinExistence type="predicted"/>
<gene>
    <name evidence="5" type="ORF">C1SCF055_LOCUS26084</name>
    <name evidence="6" type="ORF">C1SCF055_LOCUS36770</name>
</gene>
<evidence type="ECO:0000256" key="3">
    <source>
        <dbReference type="SAM" id="Phobius"/>
    </source>
</evidence>
<evidence type="ECO:0000313" key="6">
    <source>
        <dbReference type="EMBL" id="CAI4011628.1"/>
    </source>
</evidence>
<feature type="signal peptide" evidence="4">
    <location>
        <begin position="1"/>
        <end position="16"/>
    </location>
</feature>
<dbReference type="GO" id="GO:0046872">
    <property type="term" value="F:metal ion binding"/>
    <property type="evidence" value="ECO:0007669"/>
    <property type="project" value="UniProtKB-KW"/>
</dbReference>
<dbReference type="InterPro" id="IPR005502">
    <property type="entry name" value="Ribosyl_crysJ1"/>
</dbReference>
<sequence>MAAIRLFVLGLTLVSAEDAPLLRGSNLTKPDNLTLTKSAWGGKVIGKDVLYDKIMGYWVGQLVGNFMGLPFEFQYNNEPMPFEPKTYYDLGSARASGLRINTDGRGRIPQRLSQLQGAYTDDDTDIEFVTLHALERHGLDLSYKQIAGYWKRFVHIRVNGGDALWFANKVARENMNRGQLPPQTGSQSNNRYWWTIDPQLVNEIWSAVYPGMIDKAVERAEWGARITSDSWGTHPTRFYAALYSGAFFSSNVDQLYGIAMSKVPGDSPFHQGLKDVRRWKNESPHDWKPTWYKIRNKYARYPADCGGFPWNCGVSAMINGLMGGMAFLYGGGDFRRTVGVAIAAGFDCDNQAATLGGLIGVMHGGKAIPYDLTHKIGGNNWKEPFNNKYVNERRRPLPRALTNNQIVSKIMLLTERAIVQQGGQDLGNTMRVQVSAGLTIETGRELARRLRSSGKEESAGDVLLKAASVTMLLDGKQSIEEVLEDWGEAKTRPAPAMAGLSARDYGGGLSTAGWEKRASQDVSLTTDDGFDEEVAQAAGITDEDPNKEFLAQRAKEGRAKAKELAEFAKLQQSQKKDANKGGLASLVAERASAKNTKRELPSFLKVGGHMAWILPDFSWSRSLLKNLEEQALEVWVAMSLTLRISSARACLRLVGSCAELRSKAGTVNEPRLRDKIGVGWLRYQVKVPKPAKTGDMESLLAEEETTWLQRQRKAASSTVKAKKVPLATSSNQDKQTQPQPPDAQPGKEPQKKIGLATCTMLMVPVALLSMVLLRRPWAKT</sequence>
<evidence type="ECO:0000313" key="9">
    <source>
        <dbReference type="Proteomes" id="UP001152797"/>
    </source>
</evidence>
<evidence type="ECO:0000256" key="2">
    <source>
        <dbReference type="SAM" id="MobiDB-lite"/>
    </source>
</evidence>
<keyword evidence="3" id="KW-1133">Transmembrane helix</keyword>
<dbReference type="SUPFAM" id="SSF101478">
    <property type="entry name" value="ADP-ribosylglycohydrolase"/>
    <property type="match status" value="1"/>
</dbReference>
<evidence type="ECO:0000313" key="5">
    <source>
        <dbReference type="EMBL" id="CAI3999927.1"/>
    </source>
</evidence>
<feature type="binding site" evidence="1">
    <location>
        <position position="347"/>
    </location>
    <ligand>
        <name>Mg(2+)</name>
        <dbReference type="ChEBI" id="CHEBI:18420"/>
        <label>1</label>
    </ligand>
</feature>
<dbReference type="EMBL" id="CAMXCT030005181">
    <property type="protein sequence ID" value="CAL4798940.1"/>
    <property type="molecule type" value="Genomic_DNA"/>
</dbReference>
<accession>A0A9P1CZM4</accession>
<dbReference type="Gene3D" id="1.10.4080.10">
    <property type="entry name" value="ADP-ribosylation/Crystallin J1"/>
    <property type="match status" value="1"/>
</dbReference>
<reference evidence="5" key="1">
    <citation type="submission" date="2022-10" db="EMBL/GenBank/DDBJ databases">
        <authorList>
            <person name="Chen Y."/>
            <person name="Dougan E. K."/>
            <person name="Chan C."/>
            <person name="Rhodes N."/>
            <person name="Thang M."/>
        </authorList>
    </citation>
    <scope>NUCLEOTIDE SEQUENCE</scope>
</reference>
<dbReference type="EMBL" id="CAMXCT020005181">
    <property type="protein sequence ID" value="CAL1165003.1"/>
    <property type="molecule type" value="Genomic_DNA"/>
</dbReference>
<dbReference type="EMBL" id="CAMXCT010002701">
    <property type="protein sequence ID" value="CAI3999927.1"/>
    <property type="molecule type" value="Genomic_DNA"/>
</dbReference>
<keyword evidence="3" id="KW-0812">Transmembrane</keyword>
<feature type="compositionally biased region" description="Polar residues" evidence="2">
    <location>
        <begin position="727"/>
        <end position="737"/>
    </location>
</feature>
<dbReference type="EMBL" id="CAMXCT020002701">
    <property type="protein sequence ID" value="CAL1153302.1"/>
    <property type="molecule type" value="Genomic_DNA"/>
</dbReference>
<dbReference type="OrthoDB" id="427316at2759"/>
<dbReference type="Proteomes" id="UP001152797">
    <property type="component" value="Unassembled WGS sequence"/>
</dbReference>
<comment type="caution">
    <text evidence="5">The sequence shown here is derived from an EMBL/GenBank/DDBJ whole genome shotgun (WGS) entry which is preliminary data.</text>
</comment>
<keyword evidence="4" id="KW-0732">Signal</keyword>
<protein>
    <submittedName>
        <fullName evidence="8">ADP-ribosylglycohydrolase</fullName>
    </submittedName>
</protein>
<evidence type="ECO:0000313" key="8">
    <source>
        <dbReference type="EMBL" id="CAL4787239.1"/>
    </source>
</evidence>
<feature type="region of interest" description="Disordered" evidence="2">
    <location>
        <begin position="716"/>
        <end position="750"/>
    </location>
</feature>
<comment type="cofactor">
    <cofactor evidence="1">
        <name>Mg(2+)</name>
        <dbReference type="ChEBI" id="CHEBI:18420"/>
    </cofactor>
    <text evidence="1">Binds 2 magnesium ions per subunit.</text>
</comment>
<dbReference type="EMBL" id="CAMXCT030002701">
    <property type="protein sequence ID" value="CAL4787239.1"/>
    <property type="molecule type" value="Genomic_DNA"/>
</dbReference>
<organism evidence="5">
    <name type="scientific">Cladocopium goreaui</name>
    <dbReference type="NCBI Taxonomy" id="2562237"/>
    <lineage>
        <taxon>Eukaryota</taxon>
        <taxon>Sar</taxon>
        <taxon>Alveolata</taxon>
        <taxon>Dinophyceae</taxon>
        <taxon>Suessiales</taxon>
        <taxon>Symbiodiniaceae</taxon>
        <taxon>Cladocopium</taxon>
    </lineage>
</organism>
<dbReference type="Pfam" id="PF03747">
    <property type="entry name" value="ADP_ribosyl_GH"/>
    <property type="match status" value="1"/>
</dbReference>
<feature type="binding site" evidence="1">
    <location>
        <position position="349"/>
    </location>
    <ligand>
        <name>Mg(2+)</name>
        <dbReference type="ChEBI" id="CHEBI:18420"/>
        <label>1</label>
    </ligand>
</feature>
<keyword evidence="3" id="KW-0472">Membrane</keyword>
<dbReference type="InterPro" id="IPR036705">
    <property type="entry name" value="Ribosyl_crysJ1_sf"/>
</dbReference>